<dbReference type="SMART" id="SM00449">
    <property type="entry name" value="SPRY"/>
    <property type="match status" value="1"/>
</dbReference>
<dbReference type="InterPro" id="IPR000315">
    <property type="entry name" value="Znf_B-box"/>
</dbReference>
<dbReference type="InterPro" id="IPR003879">
    <property type="entry name" value="Butyrophylin_SPRY"/>
</dbReference>
<reference evidence="6" key="3">
    <citation type="submission" date="2025-09" db="UniProtKB">
        <authorList>
            <consortium name="Ensembl"/>
        </authorList>
    </citation>
    <scope>IDENTIFICATION</scope>
</reference>
<proteinExistence type="predicted"/>
<dbReference type="InterPro" id="IPR003877">
    <property type="entry name" value="SPRY_dom"/>
</dbReference>
<dbReference type="InterPro" id="IPR013320">
    <property type="entry name" value="ConA-like_dom_sf"/>
</dbReference>
<dbReference type="Pfam" id="PF13765">
    <property type="entry name" value="PRY"/>
    <property type="match status" value="1"/>
</dbReference>
<dbReference type="Pfam" id="PF13445">
    <property type="entry name" value="zf-RING_UBOX"/>
    <property type="match status" value="1"/>
</dbReference>
<dbReference type="Ensembl" id="ENSCMUT00000010820.2">
    <property type="protein sequence ID" value="ENSCMUP00000010054.2"/>
    <property type="gene ID" value="ENSCMUG00000006427.2"/>
</dbReference>
<dbReference type="GO" id="GO:0008270">
    <property type="term" value="F:zinc ion binding"/>
    <property type="evidence" value="ECO:0007669"/>
    <property type="project" value="UniProtKB-KW"/>
</dbReference>
<accession>A0A8C3DPJ3</accession>
<dbReference type="PRINTS" id="PR01407">
    <property type="entry name" value="BUTYPHLNCDUF"/>
</dbReference>
<keyword evidence="7" id="KW-1185">Reference proteome</keyword>
<feature type="coiled-coil region" evidence="4">
    <location>
        <begin position="365"/>
        <end position="407"/>
    </location>
</feature>
<dbReference type="SUPFAM" id="SSF49899">
    <property type="entry name" value="Concanavalin A-like lectins/glucanases"/>
    <property type="match status" value="1"/>
</dbReference>
<gene>
    <name evidence="6" type="primary">TRIM35</name>
</gene>
<dbReference type="Pfam" id="PF00643">
    <property type="entry name" value="zf-B_box"/>
    <property type="match status" value="1"/>
</dbReference>
<dbReference type="OMA" id="CYDPFRE"/>
<dbReference type="SUPFAM" id="SSF57850">
    <property type="entry name" value="RING/U-box"/>
    <property type="match status" value="1"/>
</dbReference>
<sequence>MAGRILGLPGKDHEQTGNVGAGRKIGKGEKQEREQRQVDAAPGKSRGGGGIIGNPIPEGKNRAASRGEGELDMGIPGIPKFPLGQTGGEVTAPGALNPRGPSQDREPPPGAPSRPSHPAPPSGSTGNTGMPQEAERSPPRRLHRRRERCKRCQVRSASMEKGADPCSSSSGAASSAPSLKEELLCPICYDPFREAVTLSCGHNFCKGCVSRSWENRRHACPVCKENSSLEDLRVNHTLNNLVEMILKEEGQQKRRGAALCPIHHEDPKLFCLEDKELACFACQNSKQHEGHKMRPVQEAAADFRAKLANMESSLRDKAKDFGTVRRSYESISRHNEVESVRLEQQVKWEFEKLHKFLWDEEQAVLAQLREEVRRKQDLIQGKMEQLMEESKALLREAAQLQADLKEDDYTFLMTHKNRKRRIACTAEEPEAVPSGMLLDVAKYLGSLQYNVWKKMLDTITVVPFSLDPNSAAGWLSVSDDLSSVSNRGYKLSVENPERFTSAPCILGSRGFSEGFHTWEVDLGGLTNWRVGVSRPHRGSHWTFHHDSRSGFWYIYHLPGKDECRASNAVRSEAAPGNLQRIRVELDCTEGELSFYDADLRSHIYTFHEKFGGVVFPYFYVGGPQGGATAKTLRICPLRVRVHEDIPV</sequence>
<evidence type="ECO:0000256" key="3">
    <source>
        <dbReference type="ARBA" id="ARBA00022833"/>
    </source>
</evidence>
<dbReference type="CDD" id="cd16599">
    <property type="entry name" value="RING-HC_TRIM35_C-IV"/>
    <property type="match status" value="1"/>
</dbReference>
<dbReference type="InterPro" id="IPR017907">
    <property type="entry name" value="Znf_RING_CS"/>
</dbReference>
<dbReference type="PROSITE" id="PS00518">
    <property type="entry name" value="ZF_RING_1"/>
    <property type="match status" value="1"/>
</dbReference>
<feature type="compositionally biased region" description="Basic and acidic residues" evidence="5">
    <location>
        <begin position="26"/>
        <end position="37"/>
    </location>
</feature>
<dbReference type="SUPFAM" id="SSF57845">
    <property type="entry name" value="B-box zinc-binding domain"/>
    <property type="match status" value="1"/>
</dbReference>
<dbReference type="Gene3D" id="3.30.160.60">
    <property type="entry name" value="Classic Zinc Finger"/>
    <property type="match status" value="1"/>
</dbReference>
<dbReference type="SMART" id="SM00336">
    <property type="entry name" value="BBOX"/>
    <property type="match status" value="1"/>
</dbReference>
<dbReference type="InterPro" id="IPR050143">
    <property type="entry name" value="TRIM/RBCC"/>
</dbReference>
<feature type="compositionally biased region" description="Basic and acidic residues" evidence="5">
    <location>
        <begin position="59"/>
        <end position="69"/>
    </location>
</feature>
<dbReference type="InterPro" id="IPR006574">
    <property type="entry name" value="PRY"/>
</dbReference>
<dbReference type="InterPro" id="IPR013083">
    <property type="entry name" value="Znf_RING/FYVE/PHD"/>
</dbReference>
<dbReference type="InterPro" id="IPR001841">
    <property type="entry name" value="Znf_RING"/>
</dbReference>
<feature type="compositionally biased region" description="Basic residues" evidence="5">
    <location>
        <begin position="139"/>
        <end position="153"/>
    </location>
</feature>
<dbReference type="Gene3D" id="2.60.120.920">
    <property type="match status" value="1"/>
</dbReference>
<dbReference type="Pfam" id="PF00622">
    <property type="entry name" value="SPRY"/>
    <property type="match status" value="1"/>
</dbReference>
<keyword evidence="2" id="KW-0863">Zinc-finger</keyword>
<evidence type="ECO:0000256" key="5">
    <source>
        <dbReference type="SAM" id="MobiDB-lite"/>
    </source>
</evidence>
<dbReference type="PROSITE" id="PS50089">
    <property type="entry name" value="ZF_RING_2"/>
    <property type="match status" value="1"/>
</dbReference>
<dbReference type="PROSITE" id="PS50188">
    <property type="entry name" value="B302_SPRY"/>
    <property type="match status" value="1"/>
</dbReference>
<evidence type="ECO:0000313" key="7">
    <source>
        <dbReference type="Proteomes" id="UP000694553"/>
    </source>
</evidence>
<accession>A0A8U7MNC6</accession>
<keyword evidence="3" id="KW-0862">Zinc</keyword>
<dbReference type="PROSITE" id="PS50119">
    <property type="entry name" value="ZF_BBOX"/>
    <property type="match status" value="1"/>
</dbReference>
<dbReference type="InterPro" id="IPR043136">
    <property type="entry name" value="B30.2/SPRY_sf"/>
</dbReference>
<dbReference type="SMART" id="SM00589">
    <property type="entry name" value="PRY"/>
    <property type="match status" value="1"/>
</dbReference>
<organism evidence="6 7">
    <name type="scientific">Corvus moneduloides</name>
    <name type="common">New Caledonian crow</name>
    <dbReference type="NCBI Taxonomy" id="1196302"/>
    <lineage>
        <taxon>Eukaryota</taxon>
        <taxon>Metazoa</taxon>
        <taxon>Chordata</taxon>
        <taxon>Craniata</taxon>
        <taxon>Vertebrata</taxon>
        <taxon>Euteleostomi</taxon>
        <taxon>Archelosauria</taxon>
        <taxon>Archosauria</taxon>
        <taxon>Dinosauria</taxon>
        <taxon>Saurischia</taxon>
        <taxon>Theropoda</taxon>
        <taxon>Coelurosauria</taxon>
        <taxon>Aves</taxon>
        <taxon>Neognathae</taxon>
        <taxon>Neoaves</taxon>
        <taxon>Telluraves</taxon>
        <taxon>Australaves</taxon>
        <taxon>Passeriformes</taxon>
        <taxon>Corvoidea</taxon>
        <taxon>Corvidae</taxon>
        <taxon>Corvus</taxon>
    </lineage>
</organism>
<keyword evidence="4" id="KW-0175">Coiled coil</keyword>
<evidence type="ECO:0000256" key="1">
    <source>
        <dbReference type="ARBA" id="ARBA00022723"/>
    </source>
</evidence>
<protein>
    <submittedName>
        <fullName evidence="6">Tripartite motif containing 35</fullName>
    </submittedName>
</protein>
<dbReference type="PANTHER" id="PTHR24103">
    <property type="entry name" value="E3 UBIQUITIN-PROTEIN LIGASE TRIM"/>
    <property type="match status" value="1"/>
</dbReference>
<name>A0A8C3DPJ3_CORMO</name>
<reference evidence="6" key="2">
    <citation type="submission" date="2025-08" db="UniProtKB">
        <authorList>
            <consortium name="Ensembl"/>
        </authorList>
    </citation>
    <scope>IDENTIFICATION</scope>
</reference>
<evidence type="ECO:0000256" key="4">
    <source>
        <dbReference type="SAM" id="Coils"/>
    </source>
</evidence>
<evidence type="ECO:0000256" key="2">
    <source>
        <dbReference type="ARBA" id="ARBA00022771"/>
    </source>
</evidence>
<dbReference type="InterPro" id="IPR001870">
    <property type="entry name" value="B30.2/SPRY"/>
</dbReference>
<keyword evidence="1" id="KW-0479">Metal-binding</keyword>
<dbReference type="Proteomes" id="UP000694553">
    <property type="component" value="Unassembled WGS sequence"/>
</dbReference>
<evidence type="ECO:0000313" key="6">
    <source>
        <dbReference type="Ensembl" id="ENSCMUP00000010054.2"/>
    </source>
</evidence>
<reference evidence="7" key="1">
    <citation type="submission" date="2019-10" db="EMBL/GenBank/DDBJ databases">
        <title>Corvus moneduloides (New Caledonian crow) genome, bCorMon1, primary haplotype.</title>
        <authorList>
            <person name="Rutz C."/>
            <person name="Fungtammasan C."/>
            <person name="Mountcastle J."/>
            <person name="Formenti G."/>
            <person name="Chow W."/>
            <person name="Howe K."/>
            <person name="Steele M.P."/>
            <person name="Fernandes J."/>
            <person name="Gilbert M.T.P."/>
            <person name="Fedrigo O."/>
            <person name="Jarvis E.D."/>
            <person name="Gemmell N."/>
        </authorList>
    </citation>
    <scope>NUCLEOTIDE SEQUENCE [LARGE SCALE GENOMIC DNA]</scope>
</reference>
<feature type="region of interest" description="Disordered" evidence="5">
    <location>
        <begin position="1"/>
        <end position="173"/>
    </location>
</feature>
<dbReference type="InterPro" id="IPR027370">
    <property type="entry name" value="Znf-RING_euk"/>
</dbReference>
<dbReference type="AlphaFoldDB" id="A0A8C3DPJ3"/>
<dbReference type="Gene3D" id="3.30.40.10">
    <property type="entry name" value="Zinc/RING finger domain, C3HC4 (zinc finger)"/>
    <property type="match status" value="1"/>
</dbReference>
<dbReference type="SMART" id="SM00184">
    <property type="entry name" value="RING"/>
    <property type="match status" value="1"/>
</dbReference>
<feature type="compositionally biased region" description="Pro residues" evidence="5">
    <location>
        <begin position="108"/>
        <end position="121"/>
    </location>
</feature>